<evidence type="ECO:0000256" key="1">
    <source>
        <dbReference type="ARBA" id="ARBA00022737"/>
    </source>
</evidence>
<feature type="repeat" description="ANK" evidence="3">
    <location>
        <begin position="236"/>
        <end position="268"/>
    </location>
</feature>
<keyword evidence="6" id="KW-1185">Reference proteome</keyword>
<evidence type="ECO:0000256" key="2">
    <source>
        <dbReference type="ARBA" id="ARBA00023043"/>
    </source>
</evidence>
<dbReference type="InterPro" id="IPR011043">
    <property type="entry name" value="Gal_Oxase/kelch_b-propeller"/>
</dbReference>
<comment type="caution">
    <text evidence="5">The sequence shown here is derived from an EMBL/GenBank/DDBJ whole genome shotgun (WGS) entry which is preliminary data.</text>
</comment>
<dbReference type="PANTHER" id="PTHR24123:SF33">
    <property type="entry name" value="PROTEIN HOS4"/>
    <property type="match status" value="1"/>
</dbReference>
<gene>
    <name evidence="5" type="ORF">BC008_04705</name>
    <name evidence="4" type="ORF">BC008_07235</name>
</gene>
<dbReference type="SUPFAM" id="SSF50965">
    <property type="entry name" value="Galactose oxidase, central domain"/>
    <property type="match status" value="1"/>
</dbReference>
<dbReference type="PROSITE" id="PS50088">
    <property type="entry name" value="ANK_REPEAT"/>
    <property type="match status" value="4"/>
</dbReference>
<sequence>MEIHAYTRQGDITGVQHQLARGVDIDHIDKWSKTPLMYAVNDANANLDMVRFLVENGADVNAVEGRYNQNVLGLGVQSRNVEKIQYLIDAGADIDYQRPGGYDVLIDAMHGRDINKCENLIPVVNLLIARGAKINGTSEYGESALNTAAWIGRFDVVKFLLAAGADGKQLEWTELIYAVAFGSVEEIKKLLDKGGELDTRDFCDRTPWLLSIQVGSVEKARLLLDSGANQFDCGNCNKPPVMYAIENNHVEVLEWLIQEGFDTEATDDFGTTPLSLAAEHGATDCVRLLLEAGANASRTSYYAREAIQKASNLEIVKMLVDAGADLSDINDYMRRLLTGVGNPDDIYTISPEQYFNGKYRRFGKANPEVMKVAFWQAMVQSGLGAWSARDRFGDTNNALSYKDEPVWCFSRSGRTITQLPNERIIEIGGEHEDFYDPEFCIYNDVVVYQGDGKFTILGYPKDIFPPTDFHSATVVGEYIYIIGCLGYIDERIYNETPVYRLHSETFQIEKIETTGEKPGWISQHKAYYQQQSQIYINGGKVFVRVEDRTDYVENDSDYILDLKNMQWSKNKKSSIGL</sequence>
<keyword evidence="2 3" id="KW-0040">ANK repeat</keyword>
<feature type="repeat" description="ANK" evidence="3">
    <location>
        <begin position="31"/>
        <end position="65"/>
    </location>
</feature>
<dbReference type="RefSeq" id="WP_027843538.1">
    <property type="nucleotide sequence ID" value="NZ_LMTZ01000018.1"/>
</dbReference>
<name>A0A0V7ZZ94_9CYAN</name>
<accession>A0A0V7ZZ94</accession>
<keyword evidence="1" id="KW-0677">Repeat</keyword>
<dbReference type="InterPro" id="IPR051165">
    <property type="entry name" value="Multifunctional_ANK_Repeat"/>
</dbReference>
<evidence type="ECO:0000313" key="6">
    <source>
        <dbReference type="Proteomes" id="UP000053372"/>
    </source>
</evidence>
<dbReference type="PROSITE" id="PS50297">
    <property type="entry name" value="ANK_REP_REGION"/>
    <property type="match status" value="3"/>
</dbReference>
<organism evidence="5 6">
    <name type="scientific">Mastigocoleus testarum BC008</name>
    <dbReference type="NCBI Taxonomy" id="371196"/>
    <lineage>
        <taxon>Bacteria</taxon>
        <taxon>Bacillati</taxon>
        <taxon>Cyanobacteriota</taxon>
        <taxon>Cyanophyceae</taxon>
        <taxon>Nostocales</taxon>
        <taxon>Hapalosiphonaceae</taxon>
        <taxon>Mastigocoleus</taxon>
    </lineage>
</organism>
<dbReference type="Proteomes" id="UP000053372">
    <property type="component" value="Unassembled WGS sequence"/>
</dbReference>
<dbReference type="Gene3D" id="1.25.40.20">
    <property type="entry name" value="Ankyrin repeat-containing domain"/>
    <property type="match status" value="2"/>
</dbReference>
<evidence type="ECO:0000256" key="3">
    <source>
        <dbReference type="PROSITE-ProRule" id="PRU00023"/>
    </source>
</evidence>
<dbReference type="InterPro" id="IPR002110">
    <property type="entry name" value="Ankyrin_rpt"/>
</dbReference>
<dbReference type="Gene3D" id="2.120.10.80">
    <property type="entry name" value="Kelch-type beta propeller"/>
    <property type="match status" value="1"/>
</dbReference>
<feature type="repeat" description="ANK" evidence="3">
    <location>
        <begin position="269"/>
        <end position="301"/>
    </location>
</feature>
<dbReference type="PANTHER" id="PTHR24123">
    <property type="entry name" value="ANKYRIN REPEAT-CONTAINING"/>
    <property type="match status" value="1"/>
</dbReference>
<evidence type="ECO:0000313" key="5">
    <source>
        <dbReference type="EMBL" id="KST69606.1"/>
    </source>
</evidence>
<dbReference type="Pfam" id="PF13637">
    <property type="entry name" value="Ank_4"/>
    <property type="match status" value="1"/>
</dbReference>
<proteinExistence type="predicted"/>
<dbReference type="AlphaFoldDB" id="A0A0V7ZZ94"/>
<protein>
    <submittedName>
        <fullName evidence="5">Uncharacterized protein</fullName>
    </submittedName>
</protein>
<dbReference type="Pfam" id="PF12796">
    <property type="entry name" value="Ank_2"/>
    <property type="match status" value="2"/>
</dbReference>
<dbReference type="InterPro" id="IPR015915">
    <property type="entry name" value="Kelch-typ_b-propeller"/>
</dbReference>
<reference evidence="5 6" key="1">
    <citation type="journal article" date="2015" name="Genome Announc.">
        <title>Draft Genome of the Euendolithic (true boring) Cyanobacterium Mastigocoleus testarum strain BC008.</title>
        <authorList>
            <person name="Guida B.S."/>
            <person name="Garcia-Pichel F."/>
        </authorList>
    </citation>
    <scope>NUCLEOTIDE SEQUENCE [LARGE SCALE GENOMIC DNA]</scope>
    <source>
        <strain evidence="5 6">BC008</strain>
    </source>
</reference>
<feature type="repeat" description="ANK" evidence="3">
    <location>
        <begin position="140"/>
        <end position="166"/>
    </location>
</feature>
<dbReference type="InterPro" id="IPR036770">
    <property type="entry name" value="Ankyrin_rpt-contain_sf"/>
</dbReference>
<dbReference type="SMART" id="SM00248">
    <property type="entry name" value="ANK"/>
    <property type="match status" value="9"/>
</dbReference>
<dbReference type="EMBL" id="LMTZ01000170">
    <property type="protein sequence ID" value="KST61831.1"/>
    <property type="molecule type" value="Genomic_DNA"/>
</dbReference>
<dbReference type="SUPFAM" id="SSF48403">
    <property type="entry name" value="Ankyrin repeat"/>
    <property type="match status" value="1"/>
</dbReference>
<dbReference type="EMBL" id="LMTZ01000018">
    <property type="protein sequence ID" value="KST69606.1"/>
    <property type="molecule type" value="Genomic_DNA"/>
</dbReference>
<dbReference type="OrthoDB" id="6692170at2"/>
<evidence type="ECO:0000313" key="4">
    <source>
        <dbReference type="EMBL" id="KST61831.1"/>
    </source>
</evidence>